<accession>A0ABP0YWL5</accession>
<protein>
    <submittedName>
        <fullName evidence="2">Uncharacterized protein</fullName>
    </submittedName>
</protein>
<evidence type="ECO:0000313" key="2">
    <source>
        <dbReference type="EMBL" id="CAK9323135.1"/>
    </source>
</evidence>
<sequence>MDVAIQGLWEGVRAHQDKEGVSLTTIQDTIRQATQLVREELVSLRGEVGQLRAAIEEHSLVLMNQNMKQSIYALEQLIGPDGQAQGLGQGIETPDAQREHHRGSSRAKGALGGED</sequence>
<name>A0ABP0YWL5_9ROSI</name>
<keyword evidence="3" id="KW-1185">Reference proteome</keyword>
<dbReference type="EMBL" id="OZ021739">
    <property type="protein sequence ID" value="CAK9323135.1"/>
    <property type="molecule type" value="Genomic_DNA"/>
</dbReference>
<evidence type="ECO:0000256" key="1">
    <source>
        <dbReference type="SAM" id="MobiDB-lite"/>
    </source>
</evidence>
<proteinExistence type="predicted"/>
<gene>
    <name evidence="2" type="ORF">CITCOLO1_LOCUS15306</name>
</gene>
<reference evidence="2 3" key="1">
    <citation type="submission" date="2024-03" db="EMBL/GenBank/DDBJ databases">
        <authorList>
            <person name="Gkanogiannis A."/>
            <person name="Becerra Lopez-Lavalle L."/>
        </authorList>
    </citation>
    <scope>NUCLEOTIDE SEQUENCE [LARGE SCALE GENOMIC DNA]</scope>
</reference>
<feature type="region of interest" description="Disordered" evidence="1">
    <location>
        <begin position="83"/>
        <end position="115"/>
    </location>
</feature>
<evidence type="ECO:0000313" key="3">
    <source>
        <dbReference type="Proteomes" id="UP001642487"/>
    </source>
</evidence>
<dbReference type="Proteomes" id="UP001642487">
    <property type="component" value="Chromosome 5"/>
</dbReference>
<organism evidence="2 3">
    <name type="scientific">Citrullus colocynthis</name>
    <name type="common">colocynth</name>
    <dbReference type="NCBI Taxonomy" id="252529"/>
    <lineage>
        <taxon>Eukaryota</taxon>
        <taxon>Viridiplantae</taxon>
        <taxon>Streptophyta</taxon>
        <taxon>Embryophyta</taxon>
        <taxon>Tracheophyta</taxon>
        <taxon>Spermatophyta</taxon>
        <taxon>Magnoliopsida</taxon>
        <taxon>eudicotyledons</taxon>
        <taxon>Gunneridae</taxon>
        <taxon>Pentapetalae</taxon>
        <taxon>rosids</taxon>
        <taxon>fabids</taxon>
        <taxon>Cucurbitales</taxon>
        <taxon>Cucurbitaceae</taxon>
        <taxon>Benincaseae</taxon>
        <taxon>Citrullus</taxon>
    </lineage>
</organism>